<keyword evidence="2" id="KW-1133">Transmembrane helix</keyword>
<evidence type="ECO:0000313" key="3">
    <source>
        <dbReference type="EMBL" id="KAG7513202.1"/>
    </source>
</evidence>
<dbReference type="EMBL" id="JAGKHQ010000006">
    <property type="protein sequence ID" value="KAG7513202.1"/>
    <property type="molecule type" value="Genomic_DNA"/>
</dbReference>
<proteinExistence type="inferred from homology"/>
<dbReference type="GO" id="GO:0016020">
    <property type="term" value="C:membrane"/>
    <property type="evidence" value="ECO:0007669"/>
    <property type="project" value="InterPro"/>
</dbReference>
<reference evidence="3 4" key="1">
    <citation type="journal article" date="2021" name="Sci. Rep.">
        <title>Chromosome anchoring in Senegalese sole (Solea senegalensis) reveals sex-associated markers and genome rearrangements in flatfish.</title>
        <authorList>
            <person name="Guerrero-Cozar I."/>
            <person name="Gomez-Garrido J."/>
            <person name="Berbel C."/>
            <person name="Martinez-Blanch J.F."/>
            <person name="Alioto T."/>
            <person name="Claros M.G."/>
            <person name="Gagnaire P.A."/>
            <person name="Manchado M."/>
        </authorList>
    </citation>
    <scope>NUCLEOTIDE SEQUENCE [LARGE SCALE GENOMIC DNA]</scope>
    <source>
        <strain evidence="3">Sse05_10M</strain>
    </source>
</reference>
<feature type="non-terminal residue" evidence="3">
    <location>
        <position position="1"/>
    </location>
</feature>
<dbReference type="Proteomes" id="UP000693946">
    <property type="component" value="Linkage Group LG14"/>
</dbReference>
<comment type="caution">
    <text evidence="3">The sequence shown here is derived from an EMBL/GenBank/DDBJ whole genome shotgun (WGS) entry which is preliminary data.</text>
</comment>
<protein>
    <submittedName>
        <fullName evidence="3">Thiamine transporter 2-like</fullName>
    </submittedName>
</protein>
<feature type="non-terminal residue" evidence="3">
    <location>
        <position position="187"/>
    </location>
</feature>
<dbReference type="AlphaFoldDB" id="A0AAV6S7M5"/>
<feature type="transmembrane region" description="Helical" evidence="2">
    <location>
        <begin position="151"/>
        <end position="172"/>
    </location>
</feature>
<keyword evidence="4" id="KW-1185">Reference proteome</keyword>
<evidence type="ECO:0000256" key="2">
    <source>
        <dbReference type="SAM" id="Phobius"/>
    </source>
</evidence>
<evidence type="ECO:0000313" key="4">
    <source>
        <dbReference type="Proteomes" id="UP000693946"/>
    </source>
</evidence>
<organism evidence="3 4">
    <name type="scientific">Solea senegalensis</name>
    <name type="common">Senegalese sole</name>
    <dbReference type="NCBI Taxonomy" id="28829"/>
    <lineage>
        <taxon>Eukaryota</taxon>
        <taxon>Metazoa</taxon>
        <taxon>Chordata</taxon>
        <taxon>Craniata</taxon>
        <taxon>Vertebrata</taxon>
        <taxon>Euteleostomi</taxon>
        <taxon>Actinopterygii</taxon>
        <taxon>Neopterygii</taxon>
        <taxon>Teleostei</taxon>
        <taxon>Neoteleostei</taxon>
        <taxon>Acanthomorphata</taxon>
        <taxon>Carangaria</taxon>
        <taxon>Pleuronectiformes</taxon>
        <taxon>Pleuronectoidei</taxon>
        <taxon>Soleidae</taxon>
        <taxon>Solea</taxon>
    </lineage>
</organism>
<evidence type="ECO:0000256" key="1">
    <source>
        <dbReference type="ARBA" id="ARBA00005773"/>
    </source>
</evidence>
<dbReference type="Pfam" id="PF01770">
    <property type="entry name" value="Folate_carrier"/>
    <property type="match status" value="1"/>
</dbReference>
<comment type="similarity">
    <text evidence="1">Belongs to the reduced folate carrier (RFC) transporter (TC 2.A.48) family.</text>
</comment>
<dbReference type="InterPro" id="IPR002666">
    <property type="entry name" value="Folate_carrier"/>
</dbReference>
<sequence>PTLMLLPCPTWRLQRFSSAVNVLHRIWFAPVKVSQTLLQSRVPDRFSGNNEVPAVCFTSRPGDQTGVSCVDLFQSGPPRACPPGDRLPQIQARNHPPGVSPMSQHSCSCLLAFLSFGVATAADVAYFSYTYNTVHVSHYQRVTSCVTGATLLGHAAGCLLVSLYCLAFRTLVFVSIDNHFLSVHAPG</sequence>
<keyword evidence="2" id="KW-0812">Transmembrane</keyword>
<name>A0AAV6S7M5_SOLSE</name>
<dbReference type="GO" id="GO:0090482">
    <property type="term" value="F:vitamin transmembrane transporter activity"/>
    <property type="evidence" value="ECO:0007669"/>
    <property type="project" value="InterPro"/>
</dbReference>
<feature type="transmembrane region" description="Helical" evidence="2">
    <location>
        <begin position="110"/>
        <end position="131"/>
    </location>
</feature>
<gene>
    <name evidence="3" type="ORF">JOB18_001005</name>
</gene>
<keyword evidence="2" id="KW-0472">Membrane</keyword>
<accession>A0AAV6S7M5</accession>